<accession>A0A8S1RNC6</accession>
<evidence type="ECO:0000313" key="1">
    <source>
        <dbReference type="EMBL" id="CAD8128897.1"/>
    </source>
</evidence>
<dbReference type="AlphaFoldDB" id="A0A8S1RNC6"/>
<organism evidence="1 2">
    <name type="scientific">Paramecium sonneborni</name>
    <dbReference type="NCBI Taxonomy" id="65129"/>
    <lineage>
        <taxon>Eukaryota</taxon>
        <taxon>Sar</taxon>
        <taxon>Alveolata</taxon>
        <taxon>Ciliophora</taxon>
        <taxon>Intramacronucleata</taxon>
        <taxon>Oligohymenophorea</taxon>
        <taxon>Peniculida</taxon>
        <taxon>Parameciidae</taxon>
        <taxon>Paramecium</taxon>
    </lineage>
</organism>
<reference evidence="1" key="1">
    <citation type="submission" date="2021-01" db="EMBL/GenBank/DDBJ databases">
        <authorList>
            <consortium name="Genoscope - CEA"/>
            <person name="William W."/>
        </authorList>
    </citation>
    <scope>NUCLEOTIDE SEQUENCE</scope>
</reference>
<name>A0A8S1RNC6_9CILI</name>
<protein>
    <submittedName>
        <fullName evidence="1">Uncharacterized protein</fullName>
    </submittedName>
</protein>
<proteinExistence type="predicted"/>
<dbReference type="Proteomes" id="UP000692954">
    <property type="component" value="Unassembled WGS sequence"/>
</dbReference>
<dbReference type="EMBL" id="CAJJDN010000199">
    <property type="protein sequence ID" value="CAD8128897.1"/>
    <property type="molecule type" value="Genomic_DNA"/>
</dbReference>
<evidence type="ECO:0000313" key="2">
    <source>
        <dbReference type="Proteomes" id="UP000692954"/>
    </source>
</evidence>
<keyword evidence="2" id="KW-1185">Reference proteome</keyword>
<comment type="caution">
    <text evidence="1">The sequence shown here is derived from an EMBL/GenBank/DDBJ whole genome shotgun (WGS) entry which is preliminary data.</text>
</comment>
<sequence length="46" mass="5504">MTKKGMKKNSYLDFVHKVLNYSNLSKHAMKTLFENRKQFLQEIASR</sequence>
<gene>
    <name evidence="1" type="ORF">PSON_ATCC_30995.1.T1990044</name>
</gene>